<dbReference type="AlphaFoldDB" id="A0A0V0ZC80"/>
<gene>
    <name evidence="1" type="ORF">T12_8772</name>
</gene>
<reference evidence="1 2" key="1">
    <citation type="submission" date="2015-01" db="EMBL/GenBank/DDBJ databases">
        <title>Evolution of Trichinella species and genotypes.</title>
        <authorList>
            <person name="Korhonen P.K."/>
            <person name="Edoardo P."/>
            <person name="Giuseppe L.R."/>
            <person name="Gasser R.B."/>
        </authorList>
    </citation>
    <scope>NUCLEOTIDE SEQUENCE [LARGE SCALE GENOMIC DNA]</scope>
    <source>
        <strain evidence="1">ISS2496</strain>
    </source>
</reference>
<evidence type="ECO:0000313" key="2">
    <source>
        <dbReference type="Proteomes" id="UP000054783"/>
    </source>
</evidence>
<sequence>MIIRNEKYPLVYPVLPEISTAFHFQRQQCQVVGVCEKAAFCKLKVINKTTRPISVDCLDNVRHQRSRVSSRSGEVAADAE</sequence>
<dbReference type="EMBL" id="JYDQ01000243">
    <property type="protein sequence ID" value="KRY10116.1"/>
    <property type="molecule type" value="Genomic_DNA"/>
</dbReference>
<accession>A0A0V0ZC80</accession>
<name>A0A0V0ZC80_9BILA</name>
<comment type="caution">
    <text evidence="1">The sequence shown here is derived from an EMBL/GenBank/DDBJ whole genome shotgun (WGS) entry which is preliminary data.</text>
</comment>
<proteinExistence type="predicted"/>
<dbReference type="Proteomes" id="UP000054783">
    <property type="component" value="Unassembled WGS sequence"/>
</dbReference>
<protein>
    <submittedName>
        <fullName evidence="1">Uncharacterized protein</fullName>
    </submittedName>
</protein>
<keyword evidence="2" id="KW-1185">Reference proteome</keyword>
<evidence type="ECO:0000313" key="1">
    <source>
        <dbReference type="EMBL" id="KRY10116.1"/>
    </source>
</evidence>
<organism evidence="1 2">
    <name type="scientific">Trichinella patagoniensis</name>
    <dbReference type="NCBI Taxonomy" id="990121"/>
    <lineage>
        <taxon>Eukaryota</taxon>
        <taxon>Metazoa</taxon>
        <taxon>Ecdysozoa</taxon>
        <taxon>Nematoda</taxon>
        <taxon>Enoplea</taxon>
        <taxon>Dorylaimia</taxon>
        <taxon>Trichinellida</taxon>
        <taxon>Trichinellidae</taxon>
        <taxon>Trichinella</taxon>
    </lineage>
</organism>